<dbReference type="InterPro" id="IPR056307">
    <property type="entry name" value="Ig-CFAP74_3rd"/>
</dbReference>
<feature type="coiled-coil region" evidence="1">
    <location>
        <begin position="161"/>
        <end position="210"/>
    </location>
</feature>
<dbReference type="Gene3D" id="2.60.40.10">
    <property type="entry name" value="Immunoglobulins"/>
    <property type="match status" value="2"/>
</dbReference>
<feature type="compositionally biased region" description="Low complexity" evidence="2">
    <location>
        <begin position="1431"/>
        <end position="1440"/>
    </location>
</feature>
<feature type="region of interest" description="Disordered" evidence="2">
    <location>
        <begin position="2180"/>
        <end position="2203"/>
    </location>
</feature>
<feature type="domain" description="CFAP74 third Ig-like" evidence="3">
    <location>
        <begin position="1129"/>
        <end position="1242"/>
    </location>
</feature>
<evidence type="ECO:0000259" key="3">
    <source>
        <dbReference type="Pfam" id="PF24778"/>
    </source>
</evidence>
<dbReference type="Proteomes" id="UP001281761">
    <property type="component" value="Unassembled WGS sequence"/>
</dbReference>
<dbReference type="PANTHER" id="PTHR22538">
    <property type="entry name" value="CILIA- AND FLAGELLA-ASSOCIATED PROTEIN 74"/>
    <property type="match status" value="1"/>
</dbReference>
<feature type="compositionally biased region" description="Basic and acidic residues" evidence="2">
    <location>
        <begin position="990"/>
        <end position="999"/>
    </location>
</feature>
<gene>
    <name evidence="5" type="ORF">BLNAU_2868</name>
</gene>
<feature type="domain" description="CFAP74 fourth Ig-like" evidence="4">
    <location>
        <begin position="1264"/>
        <end position="1354"/>
    </location>
</feature>
<dbReference type="Pfam" id="PF24771">
    <property type="entry name" value="Ig_CFAP74_1st"/>
    <property type="match status" value="1"/>
</dbReference>
<feature type="region of interest" description="Disordered" evidence="2">
    <location>
        <begin position="829"/>
        <end position="859"/>
    </location>
</feature>
<feature type="compositionally biased region" description="Basic residues" evidence="2">
    <location>
        <begin position="1857"/>
        <end position="1868"/>
    </location>
</feature>
<dbReference type="InterPro" id="IPR013783">
    <property type="entry name" value="Ig-like_fold"/>
</dbReference>
<evidence type="ECO:0000256" key="2">
    <source>
        <dbReference type="SAM" id="MobiDB-lite"/>
    </source>
</evidence>
<keyword evidence="1" id="KW-0175">Coiled coil</keyword>
<protein>
    <submittedName>
        <fullName evidence="5">Cilia- and flagella-associated protein 74</fullName>
    </submittedName>
</protein>
<feature type="compositionally biased region" description="Acidic residues" evidence="2">
    <location>
        <begin position="947"/>
        <end position="973"/>
    </location>
</feature>
<feature type="compositionally biased region" description="Basic and acidic residues" evidence="2">
    <location>
        <begin position="1392"/>
        <end position="1402"/>
    </location>
</feature>
<organism evidence="5 6">
    <name type="scientific">Blattamonas nauphoetae</name>
    <dbReference type="NCBI Taxonomy" id="2049346"/>
    <lineage>
        <taxon>Eukaryota</taxon>
        <taxon>Metamonada</taxon>
        <taxon>Preaxostyla</taxon>
        <taxon>Oxymonadida</taxon>
        <taxon>Blattamonas</taxon>
    </lineage>
</organism>
<accession>A0ABQ9YEK3</accession>
<feature type="compositionally biased region" description="Basic and acidic residues" evidence="2">
    <location>
        <begin position="517"/>
        <end position="526"/>
    </location>
</feature>
<comment type="caution">
    <text evidence="5">The sequence shown here is derived from an EMBL/GenBank/DDBJ whole genome shotgun (WGS) entry which is preliminary data.</text>
</comment>
<keyword evidence="5" id="KW-0282">Flagellum</keyword>
<evidence type="ECO:0000313" key="6">
    <source>
        <dbReference type="Proteomes" id="UP001281761"/>
    </source>
</evidence>
<feature type="compositionally biased region" description="Polar residues" evidence="2">
    <location>
        <begin position="527"/>
        <end position="538"/>
    </location>
</feature>
<feature type="region of interest" description="Disordered" evidence="2">
    <location>
        <begin position="436"/>
        <end position="466"/>
    </location>
</feature>
<keyword evidence="5" id="KW-0966">Cell projection</keyword>
<feature type="region of interest" description="Disordered" evidence="2">
    <location>
        <begin position="936"/>
        <end position="1007"/>
    </location>
</feature>
<feature type="region of interest" description="Disordered" evidence="2">
    <location>
        <begin position="245"/>
        <end position="270"/>
    </location>
</feature>
<dbReference type="InterPro" id="IPR056310">
    <property type="entry name" value="Ig-CFAP74_4th"/>
</dbReference>
<keyword evidence="6" id="KW-1185">Reference proteome</keyword>
<feature type="region of interest" description="Disordered" evidence="2">
    <location>
        <begin position="1392"/>
        <end position="1411"/>
    </location>
</feature>
<keyword evidence="5" id="KW-0969">Cilium</keyword>
<reference evidence="5 6" key="1">
    <citation type="journal article" date="2022" name="bioRxiv">
        <title>Genomics of Preaxostyla Flagellates Illuminates Evolutionary Transitions and the Path Towards Mitochondrial Loss.</title>
        <authorList>
            <person name="Novak L.V.F."/>
            <person name="Treitli S.C."/>
            <person name="Pyrih J."/>
            <person name="Halakuc P."/>
            <person name="Pipaliya S.V."/>
            <person name="Vacek V."/>
            <person name="Brzon O."/>
            <person name="Soukal P."/>
            <person name="Eme L."/>
            <person name="Dacks J.B."/>
            <person name="Karnkowska A."/>
            <person name="Elias M."/>
            <person name="Hampl V."/>
        </authorList>
    </citation>
    <scope>NUCLEOTIDE SEQUENCE [LARGE SCALE GENOMIC DNA]</scope>
    <source>
        <strain evidence="5">NAU3</strain>
        <tissue evidence="5">Gut</tissue>
    </source>
</reference>
<feature type="region of interest" description="Disordered" evidence="2">
    <location>
        <begin position="1426"/>
        <end position="1460"/>
    </location>
</feature>
<feature type="compositionally biased region" description="Basic residues" evidence="2">
    <location>
        <begin position="1518"/>
        <end position="1534"/>
    </location>
</feature>
<feature type="region of interest" description="Disordered" evidence="2">
    <location>
        <begin position="1489"/>
        <end position="1582"/>
    </location>
</feature>
<dbReference type="EMBL" id="JARBJD010000012">
    <property type="protein sequence ID" value="KAK2962208.1"/>
    <property type="molecule type" value="Genomic_DNA"/>
</dbReference>
<proteinExistence type="predicted"/>
<feature type="region of interest" description="Disordered" evidence="2">
    <location>
        <begin position="514"/>
        <end position="538"/>
    </location>
</feature>
<sequence>MFNFNFFKSDLLDRSGTYIPDRELESRKRRIREVQQQFQEHNEVLDSRLTKITILREQYEILCDEEADIEKRLQEKSFNASSNDPSFNLLKAQWEKKTRQKNEKLDEIMIEEAHLEKEEKVLVPGLTILQEEKDVEDELDKIHAHHAELAERRRRSELRRADIHNQKREQQNQEIDNIIADAIQRDIKQIKDAQRASEEARRRLREYKSKEIKGITDSLQNEEQENEKRIKAILSLKSNIEQVNKGFRENKQRAEENRRKKEKQFQAEKDSLTKDGLNPYEVFRRRELHAKRDKEQARIEQSIEDTKSRIAEETLRDRKRFAKAEQKAEEAKQFEREYMKGIGRQAQFAKTESYIQGHVKGGAGGEDGVAQYPSQYVDVTQRLKKHNLDQALVTQKIANHFADILDKKTDQESESESEDEAAEAVKSRAFVKAEDRGLWDDDQQLNTPEKLGQTRSPQKKEESKSLLSQLNNAQMRGIHQILLGELKQIGGSSVGDEFDNADLGELMEEIVRLSTGKGKETQKEQSGDQNVDGQTTTQESVCASLNPDDASQIITSLPISFASRVNIGEIAHNSLHSDTASTKTKATTMTSSTLKMNATSRPDFRTIVDPYKHLKPKPPPAKPHQTSVPPPYVSTPSTVVFKDFSVNTNSIYKADFTITNVSNQINSFKLLPLPAEASPYFDISFAPPGHVSSGISTVIHITFTPELNEDLAFSIPFSTEVGGGFSVPVRCLRKRAVITVQPSLTFSKLSAEQTKQKRDLTKKEVRDRNPKPQIISPSALTIAPVILGGVGKATLTLSNEGAIPRNFVVAGVEMVDCVNDWIEQREMKRRQADEEAEQERMRQVKASDSRGAFGSTKANRETENLRKTQLTHGTQTERSVIDALPLCSESPSLFFFPASAEPTDKKSLLHKPKKPAALEMQEELLMKKTMRGRVTGRGFGVGRGEELEGELGDQPIEEVAEEEQAEIEEEEEPDWRNQVQQEEADEQDRGEESDQHYSSENESQMGKTYLSKQQTMFTNRENSHWTSVVSVSTRFGRLSPYSKNSITFRFEPRVVGKFRALLELRFEGDGKELKEEPENPEEYDNKMKKEGLFDWRQENPDSPFFAPLPISTGSVYVLVEGSAVDCPIFLSTQILDFHTCHHDMTYKDSVIALNRGKVALQCKMEIPTSLEHFLTVTPQVGFCQAPPADGLAFKLKFKPNHTILDFLPPHFVDREQSLVEVPINVVVPDQPLPATFLFRATIASPEISFSLPAANDGTPAKRITSLNFGPCPDGTRVTTPIAVTNHSLLPQRFGFLRLPKEISVSPNFGVDLLPKETREITLTFSPLSATPFKTTLICSTDTGNEYPLTVTGSGVTLPLKTTPSAVDLGMVQWADTAKVRLELDFAETAEKKTKPETDEIGRAKPGKKPVVKKDNEDTYMFHFISPHPSLTITPTTGTITRNKPQNEPRTHGPLSTSTSCPVHISFYPSLIPELQESVNALYGIQTEASPEQDKLNETQQVSVSDDEQSLSEAEAKGTKKAKKPKTPKTPKKGAKKETAKEKEEREKKEREEEERLQREEEERLQKEEEAKREKQDEKEKDSMIGLCQAEKALFAKFLSPESFGEKPEPTILTELYTQHKELTSKVEQTPFPREFANTTHTFTIACFYIRKDEALRRKSLRIDSLSKQYSDKADEEQKERFEAPFSKPDLFGVMHITVRVTATAPLLRVMKGAQLVIPDPKADASAVPYFLMDFGCVPVGTHTQRTITLQNVFADPTASHQSSTQSSPFAHTVHASHLPSFPLTLSTNTPLSPDGPFSFGRALRPIACGGGTTDVVIDFAPINGRRTAELICLETLPLSVEQSDESELAFDENGRPIKTHPQQKKKKERQVPPKLTNGIHLKLVGTGTAPLFSVIYEGVELTNKDPSTKLQVHFGDCQVVSGKEVHTKIVTIKNDSAFSLVPQLAISDTGFSGAVKPFFLSSSSSTSATIEPGGTRPFTICFAPTQHAHFYSALLTVKVAASPTALNIPLDGEGWASPVFITGDRPDEKDKGANSAVVLSSFTRPTRISTPHAPLPSNLVLFFTADDVFDEDILKKRVEREKLPPLSLNQPKRCRVRYVTFGCPFKPTAEDLIPLDIEEAGDDAGKKGKKGKGGTEEKAADKKDAKGGKGEQCEFTISDPSQDALKAGFKWTGTKITFDSSTPAATDKADGEKGKKGKGEEAEDGGVSVSQFVQSLYIALVNTRTFCFEYSPPNPSTSPFLPGTWLSTTAQCSLKTGSFSHAMTITLKACFE</sequence>
<feature type="compositionally biased region" description="Basic and acidic residues" evidence="2">
    <location>
        <begin position="246"/>
        <end position="270"/>
    </location>
</feature>
<feature type="compositionally biased region" description="Basic and acidic residues" evidence="2">
    <location>
        <begin position="1535"/>
        <end position="1582"/>
    </location>
</feature>
<feature type="compositionally biased region" description="Polar residues" evidence="2">
    <location>
        <begin position="1451"/>
        <end position="1460"/>
    </location>
</feature>
<name>A0ABQ9YEK3_9EUKA</name>
<evidence type="ECO:0000259" key="4">
    <source>
        <dbReference type="Pfam" id="PF24798"/>
    </source>
</evidence>
<feature type="region of interest" description="Disordered" evidence="2">
    <location>
        <begin position="2121"/>
        <end position="2156"/>
    </location>
</feature>
<feature type="compositionally biased region" description="Basic and acidic residues" evidence="2">
    <location>
        <begin position="2187"/>
        <end position="2200"/>
    </location>
</feature>
<dbReference type="Pfam" id="PF24778">
    <property type="entry name" value="Ig-CFAP74_3rd"/>
    <property type="match status" value="1"/>
</dbReference>
<evidence type="ECO:0000313" key="5">
    <source>
        <dbReference type="EMBL" id="KAK2962208.1"/>
    </source>
</evidence>
<dbReference type="PANTHER" id="PTHR22538:SF0">
    <property type="entry name" value="CILIA- AND FLAGELLA-ASSOCIATED PROTEIN 74"/>
    <property type="match status" value="1"/>
</dbReference>
<feature type="region of interest" description="Disordered" evidence="2">
    <location>
        <begin position="1847"/>
        <end position="1872"/>
    </location>
</feature>
<feature type="compositionally biased region" description="Basic and acidic residues" evidence="2">
    <location>
        <begin position="2133"/>
        <end position="2152"/>
    </location>
</feature>
<evidence type="ECO:0000256" key="1">
    <source>
        <dbReference type="SAM" id="Coils"/>
    </source>
</evidence>
<feature type="compositionally biased region" description="Basic and acidic residues" evidence="2">
    <location>
        <begin position="829"/>
        <end position="848"/>
    </location>
</feature>
<dbReference type="Pfam" id="PF24798">
    <property type="entry name" value="Ig-CFAP74_4th"/>
    <property type="match status" value="1"/>
</dbReference>